<dbReference type="InterPro" id="IPR024792">
    <property type="entry name" value="RhoGDI_dom_sf"/>
</dbReference>
<dbReference type="GO" id="GO:0030447">
    <property type="term" value="P:filamentous growth"/>
    <property type="evidence" value="ECO:0007669"/>
    <property type="project" value="UniProtKB-ARBA"/>
</dbReference>
<dbReference type="GO" id="GO:0005094">
    <property type="term" value="F:Rho GDP-dissociation inhibitor activity"/>
    <property type="evidence" value="ECO:0007669"/>
    <property type="project" value="InterPro"/>
</dbReference>
<dbReference type="SUPFAM" id="SSF56112">
    <property type="entry name" value="Protein kinase-like (PK-like)"/>
    <property type="match status" value="1"/>
</dbReference>
<evidence type="ECO:0000256" key="5">
    <source>
        <dbReference type="ARBA" id="ARBA00022527"/>
    </source>
</evidence>
<dbReference type="Gene3D" id="2.70.50.30">
    <property type="entry name" value="Coagulation Factor XIII, subunit A, domain 1"/>
    <property type="match status" value="1"/>
</dbReference>
<comment type="similarity">
    <text evidence="3">Belongs to the Rho GDI family.</text>
</comment>
<evidence type="ECO:0000256" key="2">
    <source>
        <dbReference type="ARBA" id="ARBA00006485"/>
    </source>
</evidence>
<keyword evidence="6" id="KW-0597">Phosphoprotein</keyword>
<dbReference type="InterPro" id="IPR000719">
    <property type="entry name" value="Prot_kinase_dom"/>
</dbReference>
<dbReference type="GO" id="GO:0007266">
    <property type="term" value="P:Rho protein signal transduction"/>
    <property type="evidence" value="ECO:0007669"/>
    <property type="project" value="InterPro"/>
</dbReference>
<dbReference type="Pfam" id="PF02115">
    <property type="entry name" value="Rho_GDI"/>
    <property type="match status" value="1"/>
</dbReference>
<dbReference type="InterPro" id="IPR000406">
    <property type="entry name" value="Rho_GDI"/>
</dbReference>
<dbReference type="InterPro" id="IPR050117">
    <property type="entry name" value="MAPK"/>
</dbReference>
<dbReference type="InterPro" id="IPR014756">
    <property type="entry name" value="Ig_E-set"/>
</dbReference>
<keyword evidence="15" id="KW-1185">Reference proteome</keyword>
<evidence type="ECO:0000256" key="1">
    <source>
        <dbReference type="ARBA" id="ARBA00004496"/>
    </source>
</evidence>
<dbReference type="AlphaFoldDB" id="A0A9P8AHH1"/>
<evidence type="ECO:0000259" key="13">
    <source>
        <dbReference type="PROSITE" id="PS50011"/>
    </source>
</evidence>
<comment type="caution">
    <text evidence="14">The sequence shown here is derived from an EMBL/GenBank/DDBJ whole genome shotgun (WGS) entry which is preliminary data.</text>
</comment>
<dbReference type="Gene3D" id="3.30.200.20">
    <property type="entry name" value="Phosphorylase Kinase, domain 1"/>
    <property type="match status" value="1"/>
</dbReference>
<evidence type="ECO:0000256" key="11">
    <source>
        <dbReference type="ARBA" id="ARBA00023306"/>
    </source>
</evidence>
<evidence type="ECO:0000256" key="9">
    <source>
        <dbReference type="ARBA" id="ARBA00022777"/>
    </source>
</evidence>
<gene>
    <name evidence="14" type="ORF">KQ657_001602</name>
</gene>
<dbReference type="PRINTS" id="PR01771">
    <property type="entry name" value="ERK3ERK4MAPK"/>
</dbReference>
<reference evidence="14" key="1">
    <citation type="submission" date="2021-03" db="EMBL/GenBank/DDBJ databases">
        <authorList>
            <person name="Palmer J.M."/>
        </authorList>
    </citation>
    <scope>NUCLEOTIDE SEQUENCE</scope>
    <source>
        <strain evidence="14">ARV_011</strain>
    </source>
</reference>
<dbReference type="Pfam" id="PF00069">
    <property type="entry name" value="Pkinase"/>
    <property type="match status" value="1"/>
</dbReference>
<dbReference type="Proteomes" id="UP000790833">
    <property type="component" value="Unassembled WGS sequence"/>
</dbReference>
<dbReference type="SUPFAM" id="SSF81296">
    <property type="entry name" value="E set domains"/>
    <property type="match status" value="1"/>
</dbReference>
<dbReference type="InterPro" id="IPR017441">
    <property type="entry name" value="Protein_kinase_ATP_BS"/>
</dbReference>
<dbReference type="GeneID" id="66114976"/>
<keyword evidence="7" id="KW-0808">Transferase</keyword>
<evidence type="ECO:0000256" key="8">
    <source>
        <dbReference type="ARBA" id="ARBA00022741"/>
    </source>
</evidence>
<evidence type="ECO:0000313" key="14">
    <source>
        <dbReference type="EMBL" id="KAG7192507.1"/>
    </source>
</evidence>
<keyword evidence="9" id="KW-0418">Kinase</keyword>
<proteinExistence type="inferred from homology"/>
<dbReference type="RefSeq" id="XP_043048057.1">
    <property type="nucleotide sequence ID" value="XM_043192393.1"/>
</dbReference>
<comment type="similarity">
    <text evidence="2">Belongs to the protein kinase superfamily. CMGC Ser/Thr protein kinase family. CDC2/CDKX subfamily.</text>
</comment>
<evidence type="ECO:0000256" key="3">
    <source>
        <dbReference type="ARBA" id="ARBA00009758"/>
    </source>
</evidence>
<dbReference type="InterPro" id="IPR008350">
    <property type="entry name" value="MAPK_ERK3/4"/>
</dbReference>
<keyword evidence="8 12" id="KW-0547">Nucleotide-binding</keyword>
<dbReference type="GO" id="GO:0005524">
    <property type="term" value="F:ATP binding"/>
    <property type="evidence" value="ECO:0007669"/>
    <property type="project" value="UniProtKB-UniRule"/>
</dbReference>
<accession>A0A9P8AHH1</accession>
<evidence type="ECO:0000256" key="6">
    <source>
        <dbReference type="ARBA" id="ARBA00022553"/>
    </source>
</evidence>
<protein>
    <recommendedName>
        <fullName evidence="13">Protein kinase domain-containing protein</fullName>
    </recommendedName>
</protein>
<comment type="subcellular location">
    <subcellularLocation>
        <location evidence="1">Cytoplasm</location>
    </subcellularLocation>
</comment>
<dbReference type="EMBL" id="JAHMUF010000017">
    <property type="protein sequence ID" value="KAG7192507.1"/>
    <property type="molecule type" value="Genomic_DNA"/>
</dbReference>
<dbReference type="PROSITE" id="PS00107">
    <property type="entry name" value="PROTEIN_KINASE_ATP"/>
    <property type="match status" value="1"/>
</dbReference>
<dbReference type="InterPro" id="IPR008271">
    <property type="entry name" value="Ser/Thr_kinase_AS"/>
</dbReference>
<keyword evidence="11" id="KW-0131">Cell cycle</keyword>
<dbReference type="PROSITE" id="PS00108">
    <property type="entry name" value="PROTEIN_KINASE_ST"/>
    <property type="match status" value="1"/>
</dbReference>
<dbReference type="FunFam" id="1.10.510.10:FF:000624">
    <property type="entry name" value="Mitogen-activated protein kinase"/>
    <property type="match status" value="1"/>
</dbReference>
<dbReference type="InterPro" id="IPR011009">
    <property type="entry name" value="Kinase-like_dom_sf"/>
</dbReference>
<keyword evidence="5" id="KW-0723">Serine/threonine-protein kinase</keyword>
<sequence>MPIESRLAAESIISTNDNHDRSRALYDLENAHFCIDARYKVDKVLGKGSYGTVCSAVDTKSTNKVAIKKVSNIFDKEVLLKRAVRELKLMVHFRGHRNIVNLKDLDIIYDKPYDGLYCYQDLVENDLTHVIFSGIQFSEFHILSFIYQILCGLKYIHSADVIHRDLKPGNILVTNKGQLQICDFGLARGINSKYTGFNSPPITNYVATRWYRAPELILSKSEYTKAVDLWAVGCILGELYGRKPMFMGNNQLHQITEISKILGNPTLEVIRKYNWKLYSPGAAALAGGKDAEVTKKSQYSINTVAPRLQYPGIALLKLYPYACEKALGMLQSLLYWDPDSRLNVEQALSHSFLAEIRSPENEPVHPTAFDFSFEEDKNHYLRILQQDVERFREEKRTYINLNPNMTKPELEIVRIHVVADGEVVLDDPEIKHVKVPEGAVVQTTIYFKLKGGPVKGLKNKKGNAKGGVTIRTTEFVLGDYDDDDEEKVHEAKFPEETAPSGFLLRGKYTSTSSYYVGDELIHETVYTTEIVRK</sequence>
<name>A0A9P8AHH1_9ASCO</name>
<keyword evidence="10 12" id="KW-0067">ATP-binding</keyword>
<keyword evidence="4" id="KW-0963">Cytoplasm</keyword>
<evidence type="ECO:0000256" key="12">
    <source>
        <dbReference type="PROSITE-ProRule" id="PRU10141"/>
    </source>
</evidence>
<dbReference type="SMART" id="SM00220">
    <property type="entry name" value="S_TKc"/>
    <property type="match status" value="1"/>
</dbReference>
<dbReference type="GO" id="GO:0004707">
    <property type="term" value="F:MAP kinase activity"/>
    <property type="evidence" value="ECO:0007669"/>
    <property type="project" value="InterPro"/>
</dbReference>
<evidence type="ECO:0000256" key="4">
    <source>
        <dbReference type="ARBA" id="ARBA00022490"/>
    </source>
</evidence>
<evidence type="ECO:0000313" key="15">
    <source>
        <dbReference type="Proteomes" id="UP000790833"/>
    </source>
</evidence>
<dbReference type="PANTHER" id="PTHR24055">
    <property type="entry name" value="MITOGEN-ACTIVATED PROTEIN KINASE"/>
    <property type="match status" value="1"/>
</dbReference>
<feature type="domain" description="Protein kinase" evidence="13">
    <location>
        <begin position="39"/>
        <end position="353"/>
    </location>
</feature>
<evidence type="ECO:0000256" key="10">
    <source>
        <dbReference type="ARBA" id="ARBA00022840"/>
    </source>
</evidence>
<dbReference type="PROSITE" id="PS50011">
    <property type="entry name" value="PROTEIN_KINASE_DOM"/>
    <property type="match status" value="1"/>
</dbReference>
<organism evidence="14 15">
    <name type="scientific">Scheffersomyces spartinae</name>
    <dbReference type="NCBI Taxonomy" id="45513"/>
    <lineage>
        <taxon>Eukaryota</taxon>
        <taxon>Fungi</taxon>
        <taxon>Dikarya</taxon>
        <taxon>Ascomycota</taxon>
        <taxon>Saccharomycotina</taxon>
        <taxon>Pichiomycetes</taxon>
        <taxon>Debaryomycetaceae</taxon>
        <taxon>Scheffersomyces</taxon>
    </lineage>
</organism>
<evidence type="ECO:0000256" key="7">
    <source>
        <dbReference type="ARBA" id="ARBA00022679"/>
    </source>
</evidence>
<feature type="binding site" evidence="12">
    <location>
        <position position="69"/>
    </location>
    <ligand>
        <name>ATP</name>
        <dbReference type="ChEBI" id="CHEBI:30616"/>
    </ligand>
</feature>
<dbReference type="OrthoDB" id="192887at2759"/>
<dbReference type="Gene3D" id="1.10.510.10">
    <property type="entry name" value="Transferase(Phosphotransferase) domain 1"/>
    <property type="match status" value="1"/>
</dbReference>
<dbReference type="GO" id="GO:0005737">
    <property type="term" value="C:cytoplasm"/>
    <property type="evidence" value="ECO:0007669"/>
    <property type="project" value="UniProtKB-SubCell"/>
</dbReference>